<evidence type="ECO:0000256" key="1">
    <source>
        <dbReference type="SAM" id="MobiDB-lite"/>
    </source>
</evidence>
<dbReference type="GeneID" id="9622959"/>
<protein>
    <submittedName>
        <fullName evidence="2">Uncharacterized protein</fullName>
    </submittedName>
</protein>
<organism evidence="3">
    <name type="scientific">Volvox carteri f. nagariensis</name>
    <dbReference type="NCBI Taxonomy" id="3068"/>
    <lineage>
        <taxon>Eukaryota</taxon>
        <taxon>Viridiplantae</taxon>
        <taxon>Chlorophyta</taxon>
        <taxon>core chlorophytes</taxon>
        <taxon>Chlorophyceae</taxon>
        <taxon>CS clade</taxon>
        <taxon>Chlamydomonadales</taxon>
        <taxon>Volvocaceae</taxon>
        <taxon>Volvox</taxon>
    </lineage>
</organism>
<gene>
    <name evidence="2" type="ORF">VOLCADRAFT_98990</name>
</gene>
<evidence type="ECO:0000313" key="3">
    <source>
        <dbReference type="Proteomes" id="UP000001058"/>
    </source>
</evidence>
<evidence type="ECO:0000313" key="2">
    <source>
        <dbReference type="EMBL" id="EFJ41100.1"/>
    </source>
</evidence>
<feature type="region of interest" description="Disordered" evidence="1">
    <location>
        <begin position="1"/>
        <end position="37"/>
    </location>
</feature>
<reference evidence="2 3" key="1">
    <citation type="journal article" date="2010" name="Science">
        <title>Genomic analysis of organismal complexity in the multicellular green alga Volvox carteri.</title>
        <authorList>
            <person name="Prochnik S.E."/>
            <person name="Umen J."/>
            <person name="Nedelcu A.M."/>
            <person name="Hallmann A."/>
            <person name="Miller S.M."/>
            <person name="Nishii I."/>
            <person name="Ferris P."/>
            <person name="Kuo A."/>
            <person name="Mitros T."/>
            <person name="Fritz-Laylin L.K."/>
            <person name="Hellsten U."/>
            <person name="Chapman J."/>
            <person name="Simakov O."/>
            <person name="Rensing S.A."/>
            <person name="Terry A."/>
            <person name="Pangilinan J."/>
            <person name="Kapitonov V."/>
            <person name="Jurka J."/>
            <person name="Salamov A."/>
            <person name="Shapiro H."/>
            <person name="Schmutz J."/>
            <person name="Grimwood J."/>
            <person name="Lindquist E."/>
            <person name="Lucas S."/>
            <person name="Grigoriev I.V."/>
            <person name="Schmitt R."/>
            <person name="Kirk D."/>
            <person name="Rokhsar D.S."/>
        </authorList>
    </citation>
    <scope>NUCLEOTIDE SEQUENCE [LARGE SCALE GENOMIC DNA]</scope>
    <source>
        <strain evidence="3">f. Nagariensis / Eve</strain>
    </source>
</reference>
<dbReference type="RefSeq" id="XP_002957863.1">
    <property type="nucleotide sequence ID" value="XM_002957817.1"/>
</dbReference>
<dbReference type="EMBL" id="GL378401">
    <property type="protein sequence ID" value="EFJ41100.1"/>
    <property type="molecule type" value="Genomic_DNA"/>
</dbReference>
<feature type="compositionally biased region" description="Polar residues" evidence="1">
    <location>
        <begin position="11"/>
        <end position="29"/>
    </location>
</feature>
<accession>D8UGS1</accession>
<proteinExistence type="predicted"/>
<dbReference type="KEGG" id="vcn:VOLCADRAFT_98990"/>
<name>D8UGS1_VOLCA</name>
<dbReference type="AlphaFoldDB" id="D8UGS1"/>
<sequence>MSDRGMRGLHQTPQKRCSFPVSESDTSGLKRSRSADGGSIRSFLANTIQIGVFLKNLALFFYTTNTALHLIENHYLVTACAAVGITLPGRKKLATTTDASAFPGGRGGFDGPAPLSDIFV</sequence>
<dbReference type="InParanoid" id="D8UGS1"/>
<dbReference type="Proteomes" id="UP000001058">
    <property type="component" value="Unassembled WGS sequence"/>
</dbReference>
<keyword evidence="3" id="KW-1185">Reference proteome</keyword>
<dbReference type="OrthoDB" id="10516835at2759"/>